<feature type="transmembrane region" description="Helical" evidence="1">
    <location>
        <begin position="236"/>
        <end position="254"/>
    </location>
</feature>
<gene>
    <name evidence="2" type="ORF">FLP08_00710</name>
</gene>
<feature type="transmembrane region" description="Helical" evidence="1">
    <location>
        <begin position="189"/>
        <end position="207"/>
    </location>
</feature>
<proteinExistence type="predicted"/>
<dbReference type="RefSeq" id="WP_156273023.1">
    <property type="nucleotide sequence ID" value="NZ_BAABGI010000002.1"/>
</dbReference>
<keyword evidence="1" id="KW-1133">Transmembrane helix</keyword>
<reference evidence="2 3" key="1">
    <citation type="submission" date="2019-07" db="EMBL/GenBank/DDBJ databases">
        <title>Gramella aestuarii sp. nov., isolated from a tidal flat, and emended description of Gramella echinicola.</title>
        <authorList>
            <person name="Liu L."/>
        </authorList>
    </citation>
    <scope>NUCLEOTIDE SEQUENCE [LARGE SCALE GENOMIC DNA]</scope>
    <source>
        <strain evidence="2 3">BS12</strain>
    </source>
</reference>
<evidence type="ECO:0000313" key="2">
    <source>
        <dbReference type="EMBL" id="MUP41083.1"/>
    </source>
</evidence>
<feature type="transmembrane region" description="Helical" evidence="1">
    <location>
        <begin position="73"/>
        <end position="93"/>
    </location>
</feature>
<feature type="transmembrane region" description="Helical" evidence="1">
    <location>
        <begin position="266"/>
        <end position="285"/>
    </location>
</feature>
<dbReference type="EMBL" id="VJVW01000001">
    <property type="protein sequence ID" value="MUP41083.1"/>
    <property type="molecule type" value="Genomic_DNA"/>
</dbReference>
<feature type="transmembrane region" description="Helical" evidence="1">
    <location>
        <begin position="291"/>
        <end position="309"/>
    </location>
</feature>
<dbReference type="Proteomes" id="UP000460416">
    <property type="component" value="Unassembled WGS sequence"/>
</dbReference>
<keyword evidence="1" id="KW-0812">Transmembrane</keyword>
<protein>
    <recommendedName>
        <fullName evidence="4">Glycosyltransferase family 39 protein</fullName>
    </recommendedName>
</protein>
<keyword evidence="3" id="KW-1185">Reference proteome</keyword>
<keyword evidence="1" id="KW-0472">Membrane</keyword>
<dbReference type="AlphaFoldDB" id="A0A7M3SWV2"/>
<name>A0A7M3SWV2_9FLAO</name>
<feature type="transmembrane region" description="Helical" evidence="1">
    <location>
        <begin position="357"/>
        <end position="375"/>
    </location>
</feature>
<dbReference type="OrthoDB" id="1437856at2"/>
<accession>A0A7M3SWV2</accession>
<evidence type="ECO:0000313" key="3">
    <source>
        <dbReference type="Proteomes" id="UP000460416"/>
    </source>
</evidence>
<feature type="transmembrane region" description="Helical" evidence="1">
    <location>
        <begin position="149"/>
        <end position="182"/>
    </location>
</feature>
<evidence type="ECO:0000256" key="1">
    <source>
        <dbReference type="SAM" id="Phobius"/>
    </source>
</evidence>
<sequence>MNKILLRKPFLIIFFVLANLVFWGGMFFGLDFTDSFFHINAARSPEVKDLFSSFFLSSIFISFIEKFLGGDLIIFRLVNSFLLYCSVFLPFLFGKQSVNRINLFYISCVLLLISPLNVNILGYDTFSVFFISLVFSAYLKYFVSDKKKYWIPVLSFLVALTVFIRLPNIILVPILFGFLLIYDNKKYAFTFLIFTVLFTYCGYYLVYRNLESFIDSLYGAKNHSVFKLTIAYFKDALSIIFYGIFIGCIHFIYQRWKGLGGIYRKSLFFLLISFFVLFFISFSGYWKNYSLFITALVLTWIGFTLYKVKGISTGDKIISRIFIVLLFVIPFGSNTGLLKASLILVIFPFIISRFENEQISIFKLILIILLPFSLLENFSKTYEDSPILQVTHLTNLERLDPIMTTNLRSDYIKSINKEKDSLERAGFDIVFYGDKSHLFNYLYPSQYYSTEFNQPLNDLSFFQKLKNRKGFSKTALFLIDNYPEVKDEKRNAVEKELHDQGFIKQKKGVNTYFIKD</sequence>
<feature type="transmembrane region" description="Helical" evidence="1">
    <location>
        <begin position="99"/>
        <end position="118"/>
    </location>
</feature>
<evidence type="ECO:0008006" key="4">
    <source>
        <dbReference type="Google" id="ProtNLM"/>
    </source>
</evidence>
<organism evidence="2 3">
    <name type="scientific">Christiangramia aestuarii</name>
    <dbReference type="NCBI Taxonomy" id="1028746"/>
    <lineage>
        <taxon>Bacteria</taxon>
        <taxon>Pseudomonadati</taxon>
        <taxon>Bacteroidota</taxon>
        <taxon>Flavobacteriia</taxon>
        <taxon>Flavobacteriales</taxon>
        <taxon>Flavobacteriaceae</taxon>
        <taxon>Christiangramia</taxon>
    </lineage>
</organism>
<comment type="caution">
    <text evidence="2">The sequence shown here is derived from an EMBL/GenBank/DDBJ whole genome shotgun (WGS) entry which is preliminary data.</text>
</comment>
<feature type="transmembrane region" description="Helical" evidence="1">
    <location>
        <begin position="12"/>
        <end position="30"/>
    </location>
</feature>
<feature type="transmembrane region" description="Helical" evidence="1">
    <location>
        <begin position="321"/>
        <end position="351"/>
    </location>
</feature>